<keyword evidence="2" id="KW-0378">Hydrolase</keyword>
<dbReference type="SUPFAM" id="SSF53649">
    <property type="entry name" value="Alkaline phosphatase-like"/>
    <property type="match status" value="1"/>
</dbReference>
<proteinExistence type="predicted"/>
<dbReference type="InterPro" id="IPR000917">
    <property type="entry name" value="Sulfatase_N"/>
</dbReference>
<organism evidence="2 3">
    <name type="scientific">Haloarcula rubripromontorii</name>
    <dbReference type="NCBI Taxonomy" id="1705562"/>
    <lineage>
        <taxon>Archaea</taxon>
        <taxon>Methanobacteriati</taxon>
        <taxon>Methanobacteriota</taxon>
        <taxon>Stenosarchaea group</taxon>
        <taxon>Halobacteria</taxon>
        <taxon>Halobacteriales</taxon>
        <taxon>Haloarculaceae</taxon>
        <taxon>Haloarcula</taxon>
    </lineage>
</organism>
<comment type="caution">
    <text evidence="2">The sequence shown here is derived from an EMBL/GenBank/DDBJ whole genome shotgun (WGS) entry which is preliminary data.</text>
</comment>
<evidence type="ECO:0000259" key="1">
    <source>
        <dbReference type="Pfam" id="PF00884"/>
    </source>
</evidence>
<gene>
    <name evidence="2" type="ORF">GOC83_10040</name>
</gene>
<accession>A0A847U1X0</accession>
<protein>
    <submittedName>
        <fullName evidence="2">Sulfatase-like hydrolase/transferase</fullName>
    </submittedName>
</protein>
<dbReference type="CDD" id="cd16148">
    <property type="entry name" value="sulfatase_like"/>
    <property type="match status" value="1"/>
</dbReference>
<evidence type="ECO:0000313" key="2">
    <source>
        <dbReference type="EMBL" id="NLV06467.1"/>
    </source>
</evidence>
<dbReference type="PANTHER" id="PTHR43751">
    <property type="entry name" value="SULFATASE"/>
    <property type="match status" value="1"/>
</dbReference>
<dbReference type="GO" id="GO:0016740">
    <property type="term" value="F:transferase activity"/>
    <property type="evidence" value="ECO:0007669"/>
    <property type="project" value="UniProtKB-KW"/>
</dbReference>
<dbReference type="InterPro" id="IPR017850">
    <property type="entry name" value="Alkaline_phosphatase_core_sf"/>
</dbReference>
<feature type="domain" description="Sulfatase N-terminal" evidence="1">
    <location>
        <begin position="9"/>
        <end position="359"/>
    </location>
</feature>
<dbReference type="AlphaFoldDB" id="A0A847U1X0"/>
<dbReference type="Gene3D" id="3.40.720.10">
    <property type="entry name" value="Alkaline Phosphatase, subunit A"/>
    <property type="match status" value="1"/>
</dbReference>
<dbReference type="Proteomes" id="UP000610611">
    <property type="component" value="Unassembled WGS sequence"/>
</dbReference>
<dbReference type="RefSeq" id="WP_170083430.1">
    <property type="nucleotide sequence ID" value="NZ_WOWB01000001.1"/>
</dbReference>
<dbReference type="InterPro" id="IPR052701">
    <property type="entry name" value="GAG_Ulvan_Degrading_Sulfatases"/>
</dbReference>
<dbReference type="PANTHER" id="PTHR43751:SF3">
    <property type="entry name" value="SULFATASE N-TERMINAL DOMAIN-CONTAINING PROTEIN"/>
    <property type="match status" value="1"/>
</dbReference>
<dbReference type="EMBL" id="WOWB01000001">
    <property type="protein sequence ID" value="NLV06467.1"/>
    <property type="molecule type" value="Genomic_DNA"/>
</dbReference>
<keyword evidence="2" id="KW-0808">Transferase</keyword>
<sequence>MKSQTEGKKNVILLVFDTLRPDYLSCYGASSVESQNMDEVASTGVQFDAAFAAGPGTPISHGGIFTGQYPSRSGVTGQYIDLPEEYQTLPEWFNERGYKSLGIAGPSKIASDFGYDRGFDRYFEPYYDIGYQDRKPTKDYFKNLVSDIDIFRDGMRTAFRGEIKNTKFKFDYIKDWVRSNNEPFFVFANLLEAHAPYHPPRGYRRAFDPEFSEPSIFLAEYFLDHVGHHSDPDVRLDRIDHVQTGDGIGKYLADPSYLNEAELEVLSRWYSASIKYLDDMFGQFLEFYKSELADDTILVVTADHGEQLGEHGLIAHSHYLYDETLQVPLLMTGPDIDEAPDGLASLVDLYPTLANQAGIEVPEFTDGRKLFQHGGRDHVFFEHGERRIREFRESAHGKYLSDDQLSRFAAGRKAIRTDSYKLVIDSQNNTSLYDVTGSIETEIQAQGVEEDLAGQIEDTLSGEFGRWPEGDPESYSLDEEVIGSLEDLGYV</sequence>
<name>A0A847U1X0_9EURY</name>
<reference evidence="2" key="1">
    <citation type="submission" date="2019-12" db="EMBL/GenBank/DDBJ databases">
        <title>The whole-genome sequencing of Haloarcula japonica strain pws8.</title>
        <authorList>
            <person name="Verma D.K."/>
            <person name="Gopal K."/>
            <person name="Prasad E.S."/>
        </authorList>
    </citation>
    <scope>NUCLEOTIDE SEQUENCE</scope>
    <source>
        <strain evidence="2">Pws8</strain>
    </source>
</reference>
<dbReference type="GO" id="GO:0016787">
    <property type="term" value="F:hydrolase activity"/>
    <property type="evidence" value="ECO:0007669"/>
    <property type="project" value="UniProtKB-KW"/>
</dbReference>
<dbReference type="Pfam" id="PF00884">
    <property type="entry name" value="Sulfatase"/>
    <property type="match status" value="1"/>
</dbReference>
<evidence type="ECO:0000313" key="3">
    <source>
        <dbReference type="Proteomes" id="UP000610611"/>
    </source>
</evidence>